<evidence type="ECO:0000259" key="4">
    <source>
        <dbReference type="PROSITE" id="PS50850"/>
    </source>
</evidence>
<feature type="transmembrane region" description="Helical" evidence="3">
    <location>
        <begin position="92"/>
        <end position="114"/>
    </location>
</feature>
<feature type="transmembrane region" description="Helical" evidence="3">
    <location>
        <begin position="155"/>
        <end position="178"/>
    </location>
</feature>
<evidence type="ECO:0000313" key="5">
    <source>
        <dbReference type="EMBL" id="CAF3391340.1"/>
    </source>
</evidence>
<feature type="transmembrane region" description="Helical" evidence="3">
    <location>
        <begin position="511"/>
        <end position="531"/>
    </location>
</feature>
<proteinExistence type="predicted"/>
<dbReference type="Proteomes" id="UP000663848">
    <property type="component" value="Unassembled WGS sequence"/>
</dbReference>
<name>A0A817ZF16_9BILA</name>
<dbReference type="InterPro" id="IPR020846">
    <property type="entry name" value="MFS_dom"/>
</dbReference>
<dbReference type="Gene3D" id="1.20.1250.20">
    <property type="entry name" value="MFS general substrate transporter like domains"/>
    <property type="match status" value="2"/>
</dbReference>
<dbReference type="PROSITE" id="PS50850">
    <property type="entry name" value="MFS"/>
    <property type="match status" value="1"/>
</dbReference>
<keyword evidence="3" id="KW-1133">Transmembrane helix</keyword>
<comment type="caution">
    <text evidence="5">The sequence shown here is derived from an EMBL/GenBank/DDBJ whole genome shotgun (WGS) entry which is preliminary data.</text>
</comment>
<organism evidence="5 9">
    <name type="scientific">Rotaria socialis</name>
    <dbReference type="NCBI Taxonomy" id="392032"/>
    <lineage>
        <taxon>Eukaryota</taxon>
        <taxon>Metazoa</taxon>
        <taxon>Spiralia</taxon>
        <taxon>Gnathifera</taxon>
        <taxon>Rotifera</taxon>
        <taxon>Eurotatoria</taxon>
        <taxon>Bdelloidea</taxon>
        <taxon>Philodinida</taxon>
        <taxon>Philodinidae</taxon>
        <taxon>Rotaria</taxon>
    </lineage>
</organism>
<feature type="transmembrane region" description="Helical" evidence="3">
    <location>
        <begin position="126"/>
        <end position="149"/>
    </location>
</feature>
<comment type="subcellular location">
    <subcellularLocation>
        <location evidence="1">Membrane</location>
        <topology evidence="1">Multi-pass membrane protein</topology>
    </subcellularLocation>
</comment>
<feature type="transmembrane region" description="Helical" evidence="3">
    <location>
        <begin position="564"/>
        <end position="586"/>
    </location>
</feature>
<gene>
    <name evidence="6" type="ORF">FME351_LOCUS15353</name>
    <name evidence="5" type="ORF">GRG538_LOCUS9148</name>
    <name evidence="8" type="ORF">QYT958_LOCUS7836</name>
    <name evidence="7" type="ORF">TSG867_LOCUS17683</name>
</gene>
<evidence type="ECO:0000256" key="1">
    <source>
        <dbReference type="ARBA" id="ARBA00004141"/>
    </source>
</evidence>
<dbReference type="EMBL" id="CAJNYT010001033">
    <property type="protein sequence ID" value="CAF3391340.1"/>
    <property type="molecule type" value="Genomic_DNA"/>
</dbReference>
<dbReference type="EMBL" id="CAJNYU010001910">
    <property type="protein sequence ID" value="CAF3478904.1"/>
    <property type="molecule type" value="Genomic_DNA"/>
</dbReference>
<dbReference type="EMBL" id="CAJOBQ010001136">
    <property type="protein sequence ID" value="CAF4459372.1"/>
    <property type="molecule type" value="Genomic_DNA"/>
</dbReference>
<dbReference type="Proteomes" id="UP000663862">
    <property type="component" value="Unassembled WGS sequence"/>
</dbReference>
<evidence type="ECO:0000256" key="3">
    <source>
        <dbReference type="SAM" id="Phobius"/>
    </source>
</evidence>
<dbReference type="PANTHER" id="PTHR11360:SF284">
    <property type="entry name" value="EG:103B4.3 PROTEIN-RELATED"/>
    <property type="match status" value="1"/>
</dbReference>
<feature type="region of interest" description="Disordered" evidence="2">
    <location>
        <begin position="660"/>
        <end position="679"/>
    </location>
</feature>
<evidence type="ECO:0000313" key="8">
    <source>
        <dbReference type="EMBL" id="CAF4544341.1"/>
    </source>
</evidence>
<dbReference type="InterPro" id="IPR011701">
    <property type="entry name" value="MFS"/>
</dbReference>
<feature type="transmembrane region" description="Helical" evidence="3">
    <location>
        <begin position="538"/>
        <end position="558"/>
    </location>
</feature>
<evidence type="ECO:0000313" key="7">
    <source>
        <dbReference type="EMBL" id="CAF4459372.1"/>
    </source>
</evidence>
<feature type="domain" description="Major facilitator superfamily (MFS) profile" evidence="4">
    <location>
        <begin position="470"/>
        <end position="679"/>
    </location>
</feature>
<dbReference type="InterPro" id="IPR036259">
    <property type="entry name" value="MFS_trans_sf"/>
</dbReference>
<keyword evidence="3" id="KW-0472">Membrane</keyword>
<dbReference type="SUPFAM" id="SSF103473">
    <property type="entry name" value="MFS general substrate transporter"/>
    <property type="match status" value="1"/>
</dbReference>
<protein>
    <recommendedName>
        <fullName evidence="4">Major facilitator superfamily (MFS) profile domain-containing protein</fullName>
    </recommendedName>
</protein>
<feature type="transmembrane region" description="Helical" evidence="3">
    <location>
        <begin position="185"/>
        <end position="207"/>
    </location>
</feature>
<accession>A0A817ZF16</accession>
<keyword evidence="3" id="KW-0812">Transmembrane</keyword>
<dbReference type="InterPro" id="IPR050327">
    <property type="entry name" value="Proton-linked_MCT"/>
</dbReference>
<feature type="transmembrane region" description="Helical" evidence="3">
    <location>
        <begin position="598"/>
        <end position="617"/>
    </location>
</feature>
<evidence type="ECO:0000256" key="2">
    <source>
        <dbReference type="SAM" id="MobiDB-lite"/>
    </source>
</evidence>
<evidence type="ECO:0000313" key="9">
    <source>
        <dbReference type="Proteomes" id="UP000663872"/>
    </source>
</evidence>
<feature type="transmembrane region" description="Helical" evidence="3">
    <location>
        <begin position="59"/>
        <end position="86"/>
    </location>
</feature>
<dbReference type="GO" id="GO:0016020">
    <property type="term" value="C:membrane"/>
    <property type="evidence" value="ECO:0007669"/>
    <property type="project" value="UniProtKB-SubCell"/>
</dbReference>
<reference evidence="5" key="1">
    <citation type="submission" date="2021-02" db="EMBL/GenBank/DDBJ databases">
        <authorList>
            <person name="Nowell W R."/>
        </authorList>
    </citation>
    <scope>NUCLEOTIDE SEQUENCE</scope>
</reference>
<feature type="transmembrane region" description="Helical" evidence="3">
    <location>
        <begin position="629"/>
        <end position="650"/>
    </location>
</feature>
<dbReference type="PANTHER" id="PTHR11360">
    <property type="entry name" value="MONOCARBOXYLATE TRANSPORTER"/>
    <property type="match status" value="1"/>
</dbReference>
<dbReference type="Proteomes" id="UP000663872">
    <property type="component" value="Unassembled WGS sequence"/>
</dbReference>
<evidence type="ECO:0000313" key="6">
    <source>
        <dbReference type="EMBL" id="CAF3478904.1"/>
    </source>
</evidence>
<feature type="transmembrane region" description="Helical" evidence="3">
    <location>
        <begin position="219"/>
        <end position="238"/>
    </location>
</feature>
<dbReference type="Pfam" id="PF07690">
    <property type="entry name" value="MFS_1"/>
    <property type="match status" value="2"/>
</dbReference>
<dbReference type="AlphaFoldDB" id="A0A817ZF16"/>
<dbReference type="EMBL" id="CAJOBR010000765">
    <property type="protein sequence ID" value="CAF4544341.1"/>
    <property type="molecule type" value="Genomic_DNA"/>
</dbReference>
<dbReference type="GO" id="GO:0008028">
    <property type="term" value="F:monocarboxylic acid transmembrane transporter activity"/>
    <property type="evidence" value="ECO:0007669"/>
    <property type="project" value="TreeGrafter"/>
</dbReference>
<dbReference type="Proteomes" id="UP000663869">
    <property type="component" value="Unassembled WGS sequence"/>
</dbReference>
<sequence length="679" mass="75077">MSSQDCLKTSIGLLPPVSPSPQLFSSQQIEKKSLQRIESSVSIGSSTHTVVHRTTSWRWVIVFSSFCVHFVADGVLFSFGILMHMIKDDLHIALHTVGIIASLFISLPLLLAPLSSALVNKWGCRLVTMLGGFLCSVGLVFASLTGTFFGAVVGIGIFCGVGLSCVYVPAVVIVAHYFDENRAIATAIAVGGTGLGNAIVAQVIHALNDYYDDWRETTLFLSGVLFTIVGFGALFRPVEFSLPRKSKGFHHAMPDTVRISKFMTSVERLQCFIQGMDKQRASNQANQIVNISKSNHETNKLGLFDSYSADDITKLKNGSIDNVVVQTCHEEMSKIKISYARRSQTENNPSDAKIGSIQFFSTHFLPVEQDTELLEVYNQPLSQKDIFYRGNVPSKLGHSSRKSCPNLLQYYVYEESLATISDDDDDDDDNGDAVDSIHSHHKHMLFYHKGLSFLHTLRRMLGLQLFCDYRYLIFFISQFLFYLFYDLVYLFPIDYGESVIGYSKKQMTMLVTVLGFGQFFGQIMFGLLANYSRINELILYDVGAALCGLASLLIPFVVYSYPALIMIILLFGLSISANYALTSVILANMCGLELLTSAYGLILLGQGVSSLSGPIIGGLIAEKYGYKSSLILAGICMGLSGIVTLMIPLIQRLRNNQEDKNNEKTIKTSTTTSRLDHFG</sequence>
<feature type="transmembrane region" description="Helical" evidence="3">
    <location>
        <begin position="469"/>
        <end position="491"/>
    </location>
</feature>